<keyword evidence="1 4" id="KW-0808">Transferase</keyword>
<dbReference type="Pfam" id="PF00583">
    <property type="entry name" value="Acetyltransf_1"/>
    <property type="match status" value="1"/>
</dbReference>
<dbReference type="SUPFAM" id="SSF55729">
    <property type="entry name" value="Acyl-CoA N-acyltransferases (Nat)"/>
    <property type="match status" value="1"/>
</dbReference>
<dbReference type="GO" id="GO:0016747">
    <property type="term" value="F:acyltransferase activity, transferring groups other than amino-acyl groups"/>
    <property type="evidence" value="ECO:0007669"/>
    <property type="project" value="InterPro"/>
</dbReference>
<reference evidence="4" key="1">
    <citation type="journal article" date="2021" name="PeerJ">
        <title>Extensive microbial diversity within the chicken gut microbiome revealed by metagenomics and culture.</title>
        <authorList>
            <person name="Gilroy R."/>
            <person name="Ravi A."/>
            <person name="Getino M."/>
            <person name="Pursley I."/>
            <person name="Horton D.L."/>
            <person name="Alikhan N.F."/>
            <person name="Baker D."/>
            <person name="Gharbi K."/>
            <person name="Hall N."/>
            <person name="Watson M."/>
            <person name="Adriaenssens E.M."/>
            <person name="Foster-Nyarko E."/>
            <person name="Jarju S."/>
            <person name="Secka A."/>
            <person name="Antonio M."/>
            <person name="Oren A."/>
            <person name="Chaudhuri R.R."/>
            <person name="La Ragione R."/>
            <person name="Hildebrand F."/>
            <person name="Pallen M.J."/>
        </authorList>
    </citation>
    <scope>NUCLEOTIDE SEQUENCE</scope>
    <source>
        <strain evidence="4">ChiGjej4B4-18154</strain>
    </source>
</reference>
<evidence type="ECO:0000313" key="5">
    <source>
        <dbReference type="Proteomes" id="UP000824035"/>
    </source>
</evidence>
<dbReference type="EC" id="2.3.1.-" evidence="4"/>
<dbReference type="Gene3D" id="3.40.630.30">
    <property type="match status" value="1"/>
</dbReference>
<gene>
    <name evidence="4" type="ORF">H9813_08145</name>
</gene>
<comment type="caution">
    <text evidence="4">The sequence shown here is derived from an EMBL/GenBank/DDBJ whole genome shotgun (WGS) entry which is preliminary data.</text>
</comment>
<organism evidence="4 5">
    <name type="scientific">Candidatus Allofournierella merdipullorum</name>
    <dbReference type="NCBI Taxonomy" id="2838595"/>
    <lineage>
        <taxon>Bacteria</taxon>
        <taxon>Bacillati</taxon>
        <taxon>Bacillota</taxon>
        <taxon>Clostridia</taxon>
        <taxon>Eubacteriales</taxon>
        <taxon>Oscillospiraceae</taxon>
        <taxon>Allofournierella</taxon>
    </lineage>
</organism>
<evidence type="ECO:0000259" key="3">
    <source>
        <dbReference type="PROSITE" id="PS51186"/>
    </source>
</evidence>
<dbReference type="InterPro" id="IPR016181">
    <property type="entry name" value="Acyl_CoA_acyltransferase"/>
</dbReference>
<accession>A0A9D2E5L6</accession>
<dbReference type="CDD" id="cd04301">
    <property type="entry name" value="NAT_SF"/>
    <property type="match status" value="1"/>
</dbReference>
<dbReference type="PROSITE" id="PS51186">
    <property type="entry name" value="GNAT"/>
    <property type="match status" value="1"/>
</dbReference>
<reference evidence="4" key="2">
    <citation type="submission" date="2021-04" db="EMBL/GenBank/DDBJ databases">
        <authorList>
            <person name="Gilroy R."/>
        </authorList>
    </citation>
    <scope>NUCLEOTIDE SEQUENCE</scope>
    <source>
        <strain evidence="4">ChiGjej4B4-18154</strain>
    </source>
</reference>
<dbReference type="InterPro" id="IPR000182">
    <property type="entry name" value="GNAT_dom"/>
</dbReference>
<evidence type="ECO:0000256" key="2">
    <source>
        <dbReference type="ARBA" id="ARBA00023315"/>
    </source>
</evidence>
<dbReference type="PANTHER" id="PTHR43877">
    <property type="entry name" value="AMINOALKYLPHOSPHONATE N-ACETYLTRANSFERASE-RELATED-RELATED"/>
    <property type="match status" value="1"/>
</dbReference>
<dbReference type="EMBL" id="DXBV01000080">
    <property type="protein sequence ID" value="HIZ31180.1"/>
    <property type="molecule type" value="Genomic_DNA"/>
</dbReference>
<protein>
    <submittedName>
        <fullName evidence="4">GNAT family N-acetyltransferase</fullName>
        <ecNumber evidence="4">2.3.1.-</ecNumber>
    </submittedName>
</protein>
<sequence length="138" mass="16186">MHFKMYEQLPPEAVQIRQEVFVEEQGFEVEFDETDHYARHIVLFDDETPVGVCRFYLDGDKNAYVLGRVAVRKEFRGRSFGLMLVQEAEKQVRALRGDKLLLAAQTRVREFYAKQGYAAEGEEFLDEYCPHIWMSKAL</sequence>
<feature type="domain" description="N-acetyltransferase" evidence="3">
    <location>
        <begin position="1"/>
        <end position="138"/>
    </location>
</feature>
<keyword evidence="2 4" id="KW-0012">Acyltransferase</keyword>
<proteinExistence type="predicted"/>
<dbReference type="AlphaFoldDB" id="A0A9D2E5L6"/>
<dbReference type="PANTHER" id="PTHR43877:SF2">
    <property type="entry name" value="AMINOALKYLPHOSPHONATE N-ACETYLTRANSFERASE-RELATED"/>
    <property type="match status" value="1"/>
</dbReference>
<name>A0A9D2E5L6_9FIRM</name>
<evidence type="ECO:0000313" key="4">
    <source>
        <dbReference type="EMBL" id="HIZ31180.1"/>
    </source>
</evidence>
<dbReference type="InterPro" id="IPR050832">
    <property type="entry name" value="Bact_Acetyltransf"/>
</dbReference>
<evidence type="ECO:0000256" key="1">
    <source>
        <dbReference type="ARBA" id="ARBA00022679"/>
    </source>
</evidence>
<dbReference type="Proteomes" id="UP000824035">
    <property type="component" value="Unassembled WGS sequence"/>
</dbReference>